<sequence length="177" mass="19732">MARLESHSRTQFAFTLLELLVVLAVLGGMLSLVSFHYQTDTVEQELVEESQRVRLFLQSTLDKAWLDGVTYGAKITADEIVLLELKGGSWEPLSKRYQVSNAGMEWHLVEKIGFTNLSAEGRDLIKNIDLVFAASGEYTPFELHLMSVSSDPFIQSSDKQTRVLIGDGANAFVFATE</sequence>
<dbReference type="SUPFAM" id="SSF54523">
    <property type="entry name" value="Pili subunits"/>
    <property type="match status" value="1"/>
</dbReference>
<dbReference type="InterPro" id="IPR012902">
    <property type="entry name" value="N_methyl_site"/>
</dbReference>
<evidence type="ECO:0000313" key="7">
    <source>
        <dbReference type="EMBL" id="MCZ2721538.1"/>
    </source>
</evidence>
<protein>
    <submittedName>
        <fullName evidence="7">Prepilin-type N-terminal cleavage/methylation domain-containing protein</fullName>
    </submittedName>
</protein>
<dbReference type="RefSeq" id="WP_269124392.1">
    <property type="nucleotide sequence ID" value="NZ_JAPUBN010000013.1"/>
</dbReference>
<evidence type="ECO:0000256" key="5">
    <source>
        <dbReference type="ARBA" id="ARBA00023136"/>
    </source>
</evidence>
<keyword evidence="3 6" id="KW-0812">Transmembrane</keyword>
<evidence type="ECO:0000256" key="6">
    <source>
        <dbReference type="SAM" id="Phobius"/>
    </source>
</evidence>
<dbReference type="EMBL" id="JAPUBN010000013">
    <property type="protein sequence ID" value="MCZ2721538.1"/>
    <property type="molecule type" value="Genomic_DNA"/>
</dbReference>
<accession>A0ABT4JT24</accession>
<dbReference type="NCBIfam" id="TIGR02532">
    <property type="entry name" value="IV_pilin_GFxxxE"/>
    <property type="match status" value="1"/>
</dbReference>
<evidence type="ECO:0000313" key="8">
    <source>
        <dbReference type="Proteomes" id="UP001149719"/>
    </source>
</evidence>
<evidence type="ECO:0000256" key="2">
    <source>
        <dbReference type="ARBA" id="ARBA00022481"/>
    </source>
</evidence>
<feature type="transmembrane region" description="Helical" evidence="6">
    <location>
        <begin position="12"/>
        <end position="37"/>
    </location>
</feature>
<dbReference type="Gene3D" id="3.55.40.10">
    <property type="entry name" value="minor pseudopilin epsh domain"/>
    <property type="match status" value="1"/>
</dbReference>
<reference evidence="7" key="1">
    <citation type="submission" date="2022-12" db="EMBL/GenBank/DDBJ databases">
        <title>Marinomonas 15G1-11 sp. nov, isolated from marine algae.</title>
        <authorList>
            <person name="Butt M."/>
            <person name="Choi D.G."/>
            <person name="Kim J.M."/>
            <person name="Lee J.K."/>
            <person name="Baek J.H."/>
            <person name="Jeon C.O."/>
        </authorList>
    </citation>
    <scope>NUCLEOTIDE SEQUENCE</scope>
    <source>
        <strain evidence="7">15G1-11</strain>
    </source>
</reference>
<evidence type="ECO:0000256" key="4">
    <source>
        <dbReference type="ARBA" id="ARBA00022989"/>
    </source>
</evidence>
<keyword evidence="5 6" id="KW-0472">Membrane</keyword>
<keyword evidence="8" id="KW-1185">Reference proteome</keyword>
<name>A0ABT4JT24_9GAMM</name>
<comment type="caution">
    <text evidence="7">The sequence shown here is derived from an EMBL/GenBank/DDBJ whole genome shotgun (WGS) entry which is preliminary data.</text>
</comment>
<dbReference type="PRINTS" id="PR00885">
    <property type="entry name" value="BCTERIALGSPH"/>
</dbReference>
<dbReference type="InterPro" id="IPR002416">
    <property type="entry name" value="T2SS_protein-GspH"/>
</dbReference>
<organism evidence="7 8">
    <name type="scientific">Marinomonas phaeophyticola</name>
    <dbReference type="NCBI Taxonomy" id="3004091"/>
    <lineage>
        <taxon>Bacteria</taxon>
        <taxon>Pseudomonadati</taxon>
        <taxon>Pseudomonadota</taxon>
        <taxon>Gammaproteobacteria</taxon>
        <taxon>Oceanospirillales</taxon>
        <taxon>Oceanospirillaceae</taxon>
        <taxon>Marinomonas</taxon>
    </lineage>
</organism>
<proteinExistence type="predicted"/>
<evidence type="ECO:0000256" key="1">
    <source>
        <dbReference type="ARBA" id="ARBA00004167"/>
    </source>
</evidence>
<evidence type="ECO:0000256" key="3">
    <source>
        <dbReference type="ARBA" id="ARBA00022692"/>
    </source>
</evidence>
<comment type="subcellular location">
    <subcellularLocation>
        <location evidence="1">Membrane</location>
        <topology evidence="1">Single-pass membrane protein</topology>
    </subcellularLocation>
</comment>
<dbReference type="Proteomes" id="UP001149719">
    <property type="component" value="Unassembled WGS sequence"/>
</dbReference>
<keyword evidence="2" id="KW-0488">Methylation</keyword>
<dbReference type="InterPro" id="IPR045584">
    <property type="entry name" value="Pilin-like"/>
</dbReference>
<keyword evidence="4 6" id="KW-1133">Transmembrane helix</keyword>
<gene>
    <name evidence="7" type="ORF">O1D97_07690</name>
</gene>